<dbReference type="EMBL" id="JAUJYO010000018">
    <property type="protein sequence ID" value="KAK1290518.1"/>
    <property type="molecule type" value="Genomic_DNA"/>
</dbReference>
<evidence type="ECO:0000313" key="2">
    <source>
        <dbReference type="Proteomes" id="UP001180020"/>
    </source>
</evidence>
<accession>A0AAV9CN70</accession>
<reference evidence="1" key="1">
    <citation type="journal article" date="2023" name="Nat. Commun.">
        <title>Diploid and tetraploid genomes of Acorus and the evolution of monocots.</title>
        <authorList>
            <person name="Ma L."/>
            <person name="Liu K.W."/>
            <person name="Li Z."/>
            <person name="Hsiao Y.Y."/>
            <person name="Qi Y."/>
            <person name="Fu T."/>
            <person name="Tang G.D."/>
            <person name="Zhang D."/>
            <person name="Sun W.H."/>
            <person name="Liu D.K."/>
            <person name="Li Y."/>
            <person name="Chen G.Z."/>
            <person name="Liu X.D."/>
            <person name="Liao X.Y."/>
            <person name="Jiang Y.T."/>
            <person name="Yu X."/>
            <person name="Hao Y."/>
            <person name="Huang J."/>
            <person name="Zhao X.W."/>
            <person name="Ke S."/>
            <person name="Chen Y.Y."/>
            <person name="Wu W.L."/>
            <person name="Hsu J.L."/>
            <person name="Lin Y.F."/>
            <person name="Huang M.D."/>
            <person name="Li C.Y."/>
            <person name="Huang L."/>
            <person name="Wang Z.W."/>
            <person name="Zhao X."/>
            <person name="Zhong W.Y."/>
            <person name="Peng D.H."/>
            <person name="Ahmad S."/>
            <person name="Lan S."/>
            <person name="Zhang J.S."/>
            <person name="Tsai W.C."/>
            <person name="Van de Peer Y."/>
            <person name="Liu Z.J."/>
        </authorList>
    </citation>
    <scope>NUCLEOTIDE SEQUENCE</scope>
    <source>
        <strain evidence="1">CP</strain>
    </source>
</reference>
<gene>
    <name evidence="1" type="ORF">QJS10_CPB18g00719</name>
</gene>
<dbReference type="AlphaFoldDB" id="A0AAV9CN70"/>
<organism evidence="1 2">
    <name type="scientific">Acorus calamus</name>
    <name type="common">Sweet flag</name>
    <dbReference type="NCBI Taxonomy" id="4465"/>
    <lineage>
        <taxon>Eukaryota</taxon>
        <taxon>Viridiplantae</taxon>
        <taxon>Streptophyta</taxon>
        <taxon>Embryophyta</taxon>
        <taxon>Tracheophyta</taxon>
        <taxon>Spermatophyta</taxon>
        <taxon>Magnoliopsida</taxon>
        <taxon>Liliopsida</taxon>
        <taxon>Acoraceae</taxon>
        <taxon>Acorus</taxon>
    </lineage>
</organism>
<dbReference type="Proteomes" id="UP001180020">
    <property type="component" value="Unassembled WGS sequence"/>
</dbReference>
<comment type="caution">
    <text evidence="1">The sequence shown here is derived from an EMBL/GenBank/DDBJ whole genome shotgun (WGS) entry which is preliminary data.</text>
</comment>
<reference evidence="1" key="2">
    <citation type="submission" date="2023-06" db="EMBL/GenBank/DDBJ databases">
        <authorList>
            <person name="Ma L."/>
            <person name="Liu K.-W."/>
            <person name="Li Z."/>
            <person name="Hsiao Y.-Y."/>
            <person name="Qi Y."/>
            <person name="Fu T."/>
            <person name="Tang G."/>
            <person name="Zhang D."/>
            <person name="Sun W.-H."/>
            <person name="Liu D.-K."/>
            <person name="Li Y."/>
            <person name="Chen G.-Z."/>
            <person name="Liu X.-D."/>
            <person name="Liao X.-Y."/>
            <person name="Jiang Y.-T."/>
            <person name="Yu X."/>
            <person name="Hao Y."/>
            <person name="Huang J."/>
            <person name="Zhao X.-W."/>
            <person name="Ke S."/>
            <person name="Chen Y.-Y."/>
            <person name="Wu W.-L."/>
            <person name="Hsu J.-L."/>
            <person name="Lin Y.-F."/>
            <person name="Huang M.-D."/>
            <person name="Li C.-Y."/>
            <person name="Huang L."/>
            <person name="Wang Z.-W."/>
            <person name="Zhao X."/>
            <person name="Zhong W.-Y."/>
            <person name="Peng D.-H."/>
            <person name="Ahmad S."/>
            <person name="Lan S."/>
            <person name="Zhang J.-S."/>
            <person name="Tsai W.-C."/>
            <person name="Van De Peer Y."/>
            <person name="Liu Z.-J."/>
        </authorList>
    </citation>
    <scope>NUCLEOTIDE SEQUENCE</scope>
    <source>
        <strain evidence="1">CP</strain>
        <tissue evidence="1">Leaves</tissue>
    </source>
</reference>
<sequence>MDTPAPRGPVNLPSITECMDLLLGMTIIPREACEWSFAANLTKDAKNQSPMDLLRVQHGNGQVHKSEQLMVFVDDGWSWCG</sequence>
<name>A0AAV9CN70_ACOCL</name>
<keyword evidence="2" id="KW-1185">Reference proteome</keyword>
<evidence type="ECO:0000313" key="1">
    <source>
        <dbReference type="EMBL" id="KAK1290518.1"/>
    </source>
</evidence>
<protein>
    <submittedName>
        <fullName evidence="1">Uncharacterized protein</fullName>
    </submittedName>
</protein>
<proteinExistence type="predicted"/>